<name>A0A0F9IFW8_9ZZZZ</name>
<proteinExistence type="predicted"/>
<evidence type="ECO:0000313" key="1">
    <source>
        <dbReference type="EMBL" id="KKM26486.1"/>
    </source>
</evidence>
<accession>A0A0F9IFW8</accession>
<sequence>MIINAVLWGGDQAILQANIARYVMTVTVTAYSPSVDETDSTPYITASNRRVRDGICAISRDIEKELDLKWGDMIYLEGIGTCEFQDRMHRRKRKQVDLFMWNKSDAVRFGIKRARIGI</sequence>
<dbReference type="AlphaFoldDB" id="A0A0F9IFW8"/>
<dbReference type="EMBL" id="LAZR01012502">
    <property type="protein sequence ID" value="KKM26486.1"/>
    <property type="molecule type" value="Genomic_DNA"/>
</dbReference>
<comment type="caution">
    <text evidence="1">The sequence shown here is derived from an EMBL/GenBank/DDBJ whole genome shotgun (WGS) entry which is preliminary data.</text>
</comment>
<organism evidence="1">
    <name type="scientific">marine sediment metagenome</name>
    <dbReference type="NCBI Taxonomy" id="412755"/>
    <lineage>
        <taxon>unclassified sequences</taxon>
        <taxon>metagenomes</taxon>
        <taxon>ecological metagenomes</taxon>
    </lineage>
</organism>
<gene>
    <name evidence="1" type="ORF">LCGC14_1584290</name>
</gene>
<dbReference type="CDD" id="cd22784">
    <property type="entry name" value="DPBB_MltA_YuiC-like"/>
    <property type="match status" value="1"/>
</dbReference>
<reference evidence="1" key="1">
    <citation type="journal article" date="2015" name="Nature">
        <title>Complex archaea that bridge the gap between prokaryotes and eukaryotes.</title>
        <authorList>
            <person name="Spang A."/>
            <person name="Saw J.H."/>
            <person name="Jorgensen S.L."/>
            <person name="Zaremba-Niedzwiedzka K."/>
            <person name="Martijn J."/>
            <person name="Lind A.E."/>
            <person name="van Eijk R."/>
            <person name="Schleper C."/>
            <person name="Guy L."/>
            <person name="Ettema T.J."/>
        </authorList>
    </citation>
    <scope>NUCLEOTIDE SEQUENCE</scope>
</reference>
<protein>
    <submittedName>
        <fullName evidence="1">Uncharacterized protein</fullName>
    </submittedName>
</protein>